<name>A0A392UXZ3_9FABA</name>
<evidence type="ECO:0000256" key="1">
    <source>
        <dbReference type="SAM" id="MobiDB-lite"/>
    </source>
</evidence>
<sequence>MPNRSRPQRRVGDSNVGPGPAQSISSNPPTPPPA</sequence>
<dbReference type="EMBL" id="LXQA011001892">
    <property type="protein sequence ID" value="MCI80727.1"/>
    <property type="molecule type" value="Genomic_DNA"/>
</dbReference>
<keyword evidence="3" id="KW-1185">Reference proteome</keyword>
<organism evidence="2 3">
    <name type="scientific">Trifolium medium</name>
    <dbReference type="NCBI Taxonomy" id="97028"/>
    <lineage>
        <taxon>Eukaryota</taxon>
        <taxon>Viridiplantae</taxon>
        <taxon>Streptophyta</taxon>
        <taxon>Embryophyta</taxon>
        <taxon>Tracheophyta</taxon>
        <taxon>Spermatophyta</taxon>
        <taxon>Magnoliopsida</taxon>
        <taxon>eudicotyledons</taxon>
        <taxon>Gunneridae</taxon>
        <taxon>Pentapetalae</taxon>
        <taxon>rosids</taxon>
        <taxon>fabids</taxon>
        <taxon>Fabales</taxon>
        <taxon>Fabaceae</taxon>
        <taxon>Papilionoideae</taxon>
        <taxon>50 kb inversion clade</taxon>
        <taxon>NPAAA clade</taxon>
        <taxon>Hologalegina</taxon>
        <taxon>IRL clade</taxon>
        <taxon>Trifolieae</taxon>
        <taxon>Trifolium</taxon>
    </lineage>
</organism>
<proteinExistence type="predicted"/>
<reference evidence="2 3" key="1">
    <citation type="journal article" date="2018" name="Front. Plant Sci.">
        <title>Red Clover (Trifolium pratense) and Zigzag Clover (T. medium) - A Picture of Genomic Similarities and Differences.</title>
        <authorList>
            <person name="Dluhosova J."/>
            <person name="Istvanek J."/>
            <person name="Nedelnik J."/>
            <person name="Repkova J."/>
        </authorList>
    </citation>
    <scope>NUCLEOTIDE SEQUENCE [LARGE SCALE GENOMIC DNA]</scope>
    <source>
        <strain evidence="3">cv. 10/8</strain>
        <tissue evidence="2">Leaf</tissue>
    </source>
</reference>
<feature type="region of interest" description="Disordered" evidence="1">
    <location>
        <begin position="1"/>
        <end position="34"/>
    </location>
</feature>
<accession>A0A392UXZ3</accession>
<dbReference type="Proteomes" id="UP000265520">
    <property type="component" value="Unassembled WGS sequence"/>
</dbReference>
<evidence type="ECO:0000313" key="2">
    <source>
        <dbReference type="EMBL" id="MCI80727.1"/>
    </source>
</evidence>
<evidence type="ECO:0000313" key="3">
    <source>
        <dbReference type="Proteomes" id="UP000265520"/>
    </source>
</evidence>
<protein>
    <submittedName>
        <fullName evidence="2">Uncharacterized protein</fullName>
    </submittedName>
</protein>
<comment type="caution">
    <text evidence="2">The sequence shown here is derived from an EMBL/GenBank/DDBJ whole genome shotgun (WGS) entry which is preliminary data.</text>
</comment>
<feature type="non-terminal residue" evidence="2">
    <location>
        <position position="34"/>
    </location>
</feature>
<dbReference type="AlphaFoldDB" id="A0A392UXZ3"/>